<comment type="subcellular location">
    <subcellularLocation>
        <location evidence="1">Secreted</location>
    </subcellularLocation>
</comment>
<dbReference type="PANTHER" id="PTHR15040:SF1">
    <property type="entry name" value="DERMATOPONTIN-LIKE ISOFORM X1"/>
    <property type="match status" value="1"/>
</dbReference>
<dbReference type="Proteomes" id="UP000887567">
    <property type="component" value="Unplaced"/>
</dbReference>
<evidence type="ECO:0008006" key="8">
    <source>
        <dbReference type="Google" id="ProtNLM"/>
    </source>
</evidence>
<dbReference type="RefSeq" id="XP_020896116.1">
    <property type="nucleotide sequence ID" value="XM_021040457.2"/>
</dbReference>
<keyword evidence="4" id="KW-1015">Disulfide bond</keyword>
<dbReference type="GO" id="GO:0030199">
    <property type="term" value="P:collagen fibril organization"/>
    <property type="evidence" value="ECO:0007669"/>
    <property type="project" value="TreeGrafter"/>
</dbReference>
<dbReference type="AlphaFoldDB" id="A0A913WYL6"/>
<dbReference type="PANTHER" id="PTHR15040">
    <property type="entry name" value="DERMATOPONTIN-RELATED"/>
    <property type="match status" value="1"/>
</dbReference>
<proteinExistence type="inferred from homology"/>
<comment type="similarity">
    <text evidence="2">Belongs to the dermatopontin family.</text>
</comment>
<accession>A0A913WYL6</accession>
<dbReference type="GO" id="GO:0031012">
    <property type="term" value="C:extracellular matrix"/>
    <property type="evidence" value="ECO:0007669"/>
    <property type="project" value="TreeGrafter"/>
</dbReference>
<feature type="chain" id="PRO_5038009820" description="Dermatopontin" evidence="5">
    <location>
        <begin position="24"/>
        <end position="198"/>
    </location>
</feature>
<dbReference type="GO" id="GO:0005615">
    <property type="term" value="C:extracellular space"/>
    <property type="evidence" value="ECO:0007669"/>
    <property type="project" value="TreeGrafter"/>
</dbReference>
<evidence type="ECO:0000256" key="1">
    <source>
        <dbReference type="ARBA" id="ARBA00004613"/>
    </source>
</evidence>
<evidence type="ECO:0000256" key="3">
    <source>
        <dbReference type="ARBA" id="ARBA00022525"/>
    </source>
</evidence>
<evidence type="ECO:0000256" key="5">
    <source>
        <dbReference type="SAM" id="SignalP"/>
    </source>
</evidence>
<dbReference type="InterPro" id="IPR026645">
    <property type="entry name" value="Dermatopontin"/>
</dbReference>
<keyword evidence="3" id="KW-0964">Secreted</keyword>
<dbReference type="OrthoDB" id="5986418at2759"/>
<dbReference type="OMA" id="DAWVNEY"/>
<evidence type="ECO:0000313" key="6">
    <source>
        <dbReference type="EnsemblMetazoa" id="XP_020896116.1"/>
    </source>
</evidence>
<sequence length="198" mass="24086">MKKFVVGLLLMVIIVDVFCPSEAWWWRRRRRRPPPCGTKVKQYGWENDFDGHLKFKCPAGKAIRYVRSMYSPCARDRAFIFGCSSNRFTKKMRRCNWSKHWNNDWDNAFFFTCPNHGVMAGIESIHANNAEDRRYKFYCCHSYWHRARLCKTSGYVNNWRSDFKFRVKRKNWFIVGAYSFHKNSKEDRRFKFQYCKVY</sequence>
<feature type="signal peptide" evidence="5">
    <location>
        <begin position="1"/>
        <end position="23"/>
    </location>
</feature>
<protein>
    <recommendedName>
        <fullName evidence="8">Dermatopontin</fullName>
    </recommendedName>
</protein>
<dbReference type="GeneID" id="110235039"/>
<dbReference type="EnsemblMetazoa" id="XM_021040457.2">
    <property type="protein sequence ID" value="XP_020896116.1"/>
    <property type="gene ID" value="LOC110235039"/>
</dbReference>
<keyword evidence="5" id="KW-0732">Signal</keyword>
<keyword evidence="7" id="KW-1185">Reference proteome</keyword>
<evidence type="ECO:0000313" key="7">
    <source>
        <dbReference type="Proteomes" id="UP000887567"/>
    </source>
</evidence>
<name>A0A913WYL6_EXADI</name>
<reference evidence="6" key="1">
    <citation type="submission" date="2022-11" db="UniProtKB">
        <authorList>
            <consortium name="EnsemblMetazoa"/>
        </authorList>
    </citation>
    <scope>IDENTIFICATION</scope>
</reference>
<evidence type="ECO:0000256" key="4">
    <source>
        <dbReference type="ARBA" id="ARBA00023157"/>
    </source>
</evidence>
<organism evidence="6 7">
    <name type="scientific">Exaiptasia diaphana</name>
    <name type="common">Tropical sea anemone</name>
    <name type="synonym">Aiptasia pulchella</name>
    <dbReference type="NCBI Taxonomy" id="2652724"/>
    <lineage>
        <taxon>Eukaryota</taxon>
        <taxon>Metazoa</taxon>
        <taxon>Cnidaria</taxon>
        <taxon>Anthozoa</taxon>
        <taxon>Hexacorallia</taxon>
        <taxon>Actiniaria</taxon>
        <taxon>Aiptasiidae</taxon>
        <taxon>Exaiptasia</taxon>
    </lineage>
</organism>
<dbReference type="KEGG" id="epa:110235039"/>
<evidence type="ECO:0000256" key="2">
    <source>
        <dbReference type="ARBA" id="ARBA00008712"/>
    </source>
</evidence>
<dbReference type="Pfam" id="PF14704">
    <property type="entry name" value="DERM"/>
    <property type="match status" value="1"/>
</dbReference>